<evidence type="ECO:0000256" key="4">
    <source>
        <dbReference type="PROSITE-ProRule" id="PRU00335"/>
    </source>
</evidence>
<gene>
    <name evidence="7" type="ORF">GRQ65_13440</name>
</gene>
<dbReference type="EMBL" id="WUEK01000008">
    <property type="protein sequence ID" value="MXG90553.1"/>
    <property type="molecule type" value="Genomic_DNA"/>
</dbReference>
<dbReference type="GO" id="GO:0003700">
    <property type="term" value="F:DNA-binding transcription factor activity"/>
    <property type="evidence" value="ECO:0007669"/>
    <property type="project" value="TreeGrafter"/>
</dbReference>
<accession>A0A6L7ETC0</accession>
<evidence type="ECO:0000259" key="6">
    <source>
        <dbReference type="PROSITE" id="PS50977"/>
    </source>
</evidence>
<keyword evidence="3" id="KW-0804">Transcription</keyword>
<dbReference type="PANTHER" id="PTHR30055">
    <property type="entry name" value="HTH-TYPE TRANSCRIPTIONAL REGULATOR RUTR"/>
    <property type="match status" value="1"/>
</dbReference>
<organism evidence="7 8">
    <name type="scientific">Nocardioides flavescens</name>
    <dbReference type="NCBI Taxonomy" id="2691959"/>
    <lineage>
        <taxon>Bacteria</taxon>
        <taxon>Bacillati</taxon>
        <taxon>Actinomycetota</taxon>
        <taxon>Actinomycetes</taxon>
        <taxon>Propionibacteriales</taxon>
        <taxon>Nocardioidaceae</taxon>
        <taxon>Nocardioides</taxon>
    </lineage>
</organism>
<dbReference type="PROSITE" id="PS50977">
    <property type="entry name" value="HTH_TETR_2"/>
    <property type="match status" value="1"/>
</dbReference>
<keyword evidence="2 4" id="KW-0238">DNA-binding</keyword>
<dbReference type="SUPFAM" id="SSF48498">
    <property type="entry name" value="Tetracyclin repressor-like, C-terminal domain"/>
    <property type="match status" value="1"/>
</dbReference>
<reference evidence="7 8" key="1">
    <citation type="submission" date="2019-12" db="EMBL/GenBank/DDBJ databases">
        <authorList>
            <person name="Kun Z."/>
        </authorList>
    </citation>
    <scope>NUCLEOTIDE SEQUENCE [LARGE SCALE GENOMIC DNA]</scope>
    <source>
        <strain evidence="7 8">YIM 123512</strain>
    </source>
</reference>
<proteinExistence type="predicted"/>
<evidence type="ECO:0000313" key="7">
    <source>
        <dbReference type="EMBL" id="MXG90553.1"/>
    </source>
</evidence>
<dbReference type="InterPro" id="IPR036271">
    <property type="entry name" value="Tet_transcr_reg_TetR-rel_C_sf"/>
</dbReference>
<feature type="DNA-binding region" description="H-T-H motif" evidence="4">
    <location>
        <begin position="9"/>
        <end position="28"/>
    </location>
</feature>
<sequence length="186" mass="20197">MAREGLGVTYEQIARAAGTGMGTVYRRFPERSDLVDALFAEHIDAVVGLAREASAYDDAWEGVCWFMVRQFELERDNRALGELLRGGGQSSELVARGRREITPHVTGLVERAVAAGQLPPTTGAGDLVLVHLMVGAVMDATRGSDDRLWRRALHTALAGVRTATHAEPPFPDTAIDRLYGPTEETP</sequence>
<dbReference type="InterPro" id="IPR009057">
    <property type="entry name" value="Homeodomain-like_sf"/>
</dbReference>
<name>A0A6L7ETC0_9ACTN</name>
<feature type="region of interest" description="Disordered" evidence="5">
    <location>
        <begin position="165"/>
        <end position="186"/>
    </location>
</feature>
<dbReference type="GO" id="GO:0000976">
    <property type="term" value="F:transcription cis-regulatory region binding"/>
    <property type="evidence" value="ECO:0007669"/>
    <property type="project" value="TreeGrafter"/>
</dbReference>
<dbReference type="Proteomes" id="UP000473325">
    <property type="component" value="Unassembled WGS sequence"/>
</dbReference>
<feature type="domain" description="HTH tetR-type" evidence="6">
    <location>
        <begin position="1"/>
        <end position="46"/>
    </location>
</feature>
<protein>
    <submittedName>
        <fullName evidence="7">TetR family transcriptional regulator</fullName>
    </submittedName>
</protein>
<dbReference type="PANTHER" id="PTHR30055:SF234">
    <property type="entry name" value="HTH-TYPE TRANSCRIPTIONAL REGULATOR BETI"/>
    <property type="match status" value="1"/>
</dbReference>
<dbReference type="InterPro" id="IPR050109">
    <property type="entry name" value="HTH-type_TetR-like_transc_reg"/>
</dbReference>
<evidence type="ECO:0000256" key="2">
    <source>
        <dbReference type="ARBA" id="ARBA00023125"/>
    </source>
</evidence>
<dbReference type="InterPro" id="IPR001647">
    <property type="entry name" value="HTH_TetR"/>
</dbReference>
<dbReference type="AlphaFoldDB" id="A0A6L7ETC0"/>
<dbReference type="SUPFAM" id="SSF46689">
    <property type="entry name" value="Homeodomain-like"/>
    <property type="match status" value="1"/>
</dbReference>
<evidence type="ECO:0000256" key="5">
    <source>
        <dbReference type="SAM" id="MobiDB-lite"/>
    </source>
</evidence>
<keyword evidence="1" id="KW-0805">Transcription regulation</keyword>
<keyword evidence="8" id="KW-1185">Reference proteome</keyword>
<dbReference type="Gene3D" id="1.10.357.10">
    <property type="entry name" value="Tetracycline Repressor, domain 2"/>
    <property type="match status" value="1"/>
</dbReference>
<comment type="caution">
    <text evidence="7">The sequence shown here is derived from an EMBL/GenBank/DDBJ whole genome shotgun (WGS) entry which is preliminary data.</text>
</comment>
<evidence type="ECO:0000256" key="3">
    <source>
        <dbReference type="ARBA" id="ARBA00023163"/>
    </source>
</evidence>
<dbReference type="Pfam" id="PF00440">
    <property type="entry name" value="TetR_N"/>
    <property type="match status" value="1"/>
</dbReference>
<evidence type="ECO:0000256" key="1">
    <source>
        <dbReference type="ARBA" id="ARBA00023015"/>
    </source>
</evidence>
<evidence type="ECO:0000313" key="8">
    <source>
        <dbReference type="Proteomes" id="UP000473325"/>
    </source>
</evidence>